<sequence length="62" mass="7501">MSERLRRLEAEYSRVEREWGGLARYELEMLRIQIDSEKRISEGNWYRSVFGCGNAFHGRKYD</sequence>
<reference evidence="2" key="1">
    <citation type="journal article" date="2015" name="PLoS ONE">
        <title>Investigation of a Large Collection of Pseudomonas aeruginosa Bacteriophages Collected from a Single Environmental Source in Abidjan, Cote d'Ivoire.</title>
        <authorList>
            <person name="Essoh C."/>
            <person name="Latino L."/>
            <person name="Midoux C."/>
            <person name="Blouin Y."/>
            <person name="Loukou G."/>
            <person name="Nguetta S.P."/>
            <person name="Lathro S."/>
            <person name="Cablanmian A."/>
            <person name="Kouassi A.K."/>
            <person name="Vergnaud G."/>
            <person name="Pourcel C."/>
        </authorList>
    </citation>
    <scope>NUCLEOTIDE SEQUENCE [LARGE SCALE GENOMIC DNA]</scope>
</reference>
<accession>A0A0A1IWD0</accession>
<dbReference type="RefSeq" id="YP_009124408.1">
    <property type="nucleotide sequence ID" value="NC_026587.1"/>
</dbReference>
<evidence type="ECO:0000313" key="2">
    <source>
        <dbReference type="Proteomes" id="UP000030230"/>
    </source>
</evidence>
<gene>
    <name evidence="1" type="primary">ORF12</name>
</gene>
<dbReference type="EMBL" id="LN610573">
    <property type="protein sequence ID" value="CEF89117.1"/>
    <property type="molecule type" value="Genomic_DNA"/>
</dbReference>
<keyword evidence="2" id="KW-1185">Reference proteome</keyword>
<organism evidence="1 2">
    <name type="scientific">Pseudomonas phage vB_PaeM_PAO1_Ab03</name>
    <dbReference type="NCBI Taxonomy" id="1548901"/>
    <lineage>
        <taxon>Viruses</taxon>
        <taxon>Duplodnaviria</taxon>
        <taxon>Heunggongvirae</taxon>
        <taxon>Uroviricota</taxon>
        <taxon>Caudoviricetes</taxon>
        <taxon>Vandenendeviridae</taxon>
        <taxon>Nankokuvirus</taxon>
        <taxon>Nankokuvirus Ab03</taxon>
    </lineage>
</organism>
<dbReference type="OrthoDB" id="24799at10239"/>
<dbReference type="KEGG" id="vg:23679277"/>
<evidence type="ECO:0000313" key="1">
    <source>
        <dbReference type="EMBL" id="CEF89117.1"/>
    </source>
</evidence>
<protein>
    <submittedName>
        <fullName evidence="1">Uncharacterized protein</fullName>
    </submittedName>
</protein>
<dbReference type="Proteomes" id="UP000030230">
    <property type="component" value="Segment"/>
</dbReference>
<name>A0A0A1IWD0_9CAUD</name>
<proteinExistence type="predicted"/>
<dbReference type="GeneID" id="23679277"/>